<dbReference type="InterPro" id="IPR057326">
    <property type="entry name" value="KR_dom"/>
</dbReference>
<dbReference type="InterPro" id="IPR020904">
    <property type="entry name" value="Sc_DH/Rdtase_CS"/>
</dbReference>
<evidence type="ECO:0000259" key="3">
    <source>
        <dbReference type="SMART" id="SM00822"/>
    </source>
</evidence>
<proteinExistence type="inferred from homology"/>
<comment type="caution">
    <text evidence="4">The sequence shown here is derived from an EMBL/GenBank/DDBJ whole genome shotgun (WGS) entry which is preliminary data.</text>
</comment>
<evidence type="ECO:0000256" key="2">
    <source>
        <dbReference type="ARBA" id="ARBA00023002"/>
    </source>
</evidence>
<keyword evidence="5" id="KW-1185">Reference proteome</keyword>
<name>A0A926QUR8_9ACTN</name>
<comment type="similarity">
    <text evidence="1">Belongs to the short-chain dehydrogenases/reductases (SDR) family.</text>
</comment>
<dbReference type="RefSeq" id="WP_188184317.1">
    <property type="nucleotide sequence ID" value="NZ_JACVQF010000222.1"/>
</dbReference>
<evidence type="ECO:0000256" key="1">
    <source>
        <dbReference type="ARBA" id="ARBA00006484"/>
    </source>
</evidence>
<accession>A0A926QUR8</accession>
<sequence>MPAPDRPVALVSGGSRGIGRAVVERLAETGHDVAFCYRGRSDAAEETAEAAGKTGARILPVQADVTDAGAVRAFVAATEQDLGPITTVVGCAGVIRDKPLLMMGDDDWREVVDTNLNGTYNLCRAVAFPLLKRRAGSIVTLSSVSGLYGNEGQANYAATKAGIIGFTKSLAKELGRHGVRANVVAPGFISTDMTAQLPESAAERMRARIALGRFGGPEEVADLVAFLVSERAAYITGQVFAVDGGISL</sequence>
<dbReference type="FunFam" id="3.40.50.720:FF:000173">
    <property type="entry name" value="3-oxoacyl-[acyl-carrier protein] reductase"/>
    <property type="match status" value="1"/>
</dbReference>
<protein>
    <submittedName>
        <fullName evidence="4">3-oxoacyl-ACP reductase FabG</fullName>
    </submittedName>
</protein>
<keyword evidence="2" id="KW-0560">Oxidoreductase</keyword>
<feature type="domain" description="Ketoreductase" evidence="3">
    <location>
        <begin position="7"/>
        <end position="192"/>
    </location>
</feature>
<organism evidence="4 5">
    <name type="scientific">Streptomyces griseicoloratus</name>
    <dbReference type="NCBI Taxonomy" id="2752516"/>
    <lineage>
        <taxon>Bacteria</taxon>
        <taxon>Bacillati</taxon>
        <taxon>Actinomycetota</taxon>
        <taxon>Actinomycetes</taxon>
        <taxon>Kitasatosporales</taxon>
        <taxon>Streptomycetaceae</taxon>
        <taxon>Streptomyces</taxon>
    </lineage>
</organism>
<gene>
    <name evidence="4" type="primary">fabG</name>
    <name evidence="4" type="ORF">H0H10_30180</name>
</gene>
<dbReference type="GO" id="GO:0016616">
    <property type="term" value="F:oxidoreductase activity, acting on the CH-OH group of donors, NAD or NADP as acceptor"/>
    <property type="evidence" value="ECO:0007669"/>
    <property type="project" value="TreeGrafter"/>
</dbReference>
<dbReference type="PANTHER" id="PTHR42760:SF135">
    <property type="entry name" value="BLL7886 PROTEIN"/>
    <property type="match status" value="1"/>
</dbReference>
<dbReference type="Gene3D" id="3.40.50.720">
    <property type="entry name" value="NAD(P)-binding Rossmann-like Domain"/>
    <property type="match status" value="1"/>
</dbReference>
<dbReference type="GO" id="GO:0030497">
    <property type="term" value="P:fatty acid elongation"/>
    <property type="evidence" value="ECO:0007669"/>
    <property type="project" value="TreeGrafter"/>
</dbReference>
<reference evidence="4" key="1">
    <citation type="submission" date="2020-09" db="EMBL/GenBank/DDBJ databases">
        <title>Streptomyces grisecoloratus sp. nov., isolated from cotton soil.</title>
        <authorList>
            <person name="Xing L."/>
        </authorList>
    </citation>
    <scope>NUCLEOTIDE SEQUENCE</scope>
    <source>
        <strain evidence="4">TRM S81-3</strain>
    </source>
</reference>
<dbReference type="InterPro" id="IPR002347">
    <property type="entry name" value="SDR_fam"/>
</dbReference>
<evidence type="ECO:0000313" key="5">
    <source>
        <dbReference type="Proteomes" id="UP000621210"/>
    </source>
</evidence>
<dbReference type="SMART" id="SM00822">
    <property type="entry name" value="PKS_KR"/>
    <property type="match status" value="1"/>
</dbReference>
<evidence type="ECO:0000313" key="4">
    <source>
        <dbReference type="EMBL" id="MBD0423382.1"/>
    </source>
</evidence>
<dbReference type="Pfam" id="PF13561">
    <property type="entry name" value="adh_short_C2"/>
    <property type="match status" value="1"/>
</dbReference>
<dbReference type="AlphaFoldDB" id="A0A926QUR8"/>
<reference evidence="4" key="2">
    <citation type="submission" date="2020-09" db="EMBL/GenBank/DDBJ databases">
        <authorList>
            <person name="Luo X."/>
        </authorList>
    </citation>
    <scope>NUCLEOTIDE SEQUENCE</scope>
    <source>
        <strain evidence="4">TRM S81-3</strain>
    </source>
</reference>
<dbReference type="SUPFAM" id="SSF51735">
    <property type="entry name" value="NAD(P)-binding Rossmann-fold domains"/>
    <property type="match status" value="1"/>
</dbReference>
<dbReference type="PRINTS" id="PR00080">
    <property type="entry name" value="SDRFAMILY"/>
</dbReference>
<dbReference type="PANTHER" id="PTHR42760">
    <property type="entry name" value="SHORT-CHAIN DEHYDROGENASES/REDUCTASES FAMILY MEMBER"/>
    <property type="match status" value="1"/>
</dbReference>
<dbReference type="InterPro" id="IPR036291">
    <property type="entry name" value="NAD(P)-bd_dom_sf"/>
</dbReference>
<dbReference type="EMBL" id="JACVQF010000222">
    <property type="protein sequence ID" value="MBD0423382.1"/>
    <property type="molecule type" value="Genomic_DNA"/>
</dbReference>
<dbReference type="PROSITE" id="PS00061">
    <property type="entry name" value="ADH_SHORT"/>
    <property type="match status" value="1"/>
</dbReference>
<dbReference type="NCBIfam" id="NF009466">
    <property type="entry name" value="PRK12826.1-2"/>
    <property type="match status" value="1"/>
</dbReference>
<dbReference type="PRINTS" id="PR00081">
    <property type="entry name" value="GDHRDH"/>
</dbReference>
<dbReference type="Proteomes" id="UP000621210">
    <property type="component" value="Unassembled WGS sequence"/>
</dbReference>